<dbReference type="AlphaFoldDB" id="A0A8R1IX24"/>
<reference evidence="3" key="1">
    <citation type="submission" date="2010-08" db="EMBL/GenBank/DDBJ databases">
        <authorList>
            <consortium name="Caenorhabditis japonica Sequencing Consortium"/>
            <person name="Wilson R.K."/>
        </authorList>
    </citation>
    <scope>NUCLEOTIDE SEQUENCE [LARGE SCALE GENOMIC DNA]</scope>
    <source>
        <strain evidence="3">DF5081</strain>
    </source>
</reference>
<keyword evidence="1" id="KW-0812">Transmembrane</keyword>
<keyword evidence="1" id="KW-0472">Membrane</keyword>
<reference evidence="2" key="2">
    <citation type="submission" date="2022-06" db="UniProtKB">
        <authorList>
            <consortium name="EnsemblMetazoa"/>
        </authorList>
    </citation>
    <scope>IDENTIFICATION</scope>
    <source>
        <strain evidence="2">DF5081</strain>
    </source>
</reference>
<dbReference type="PANTHER" id="PTHR37415:SF1">
    <property type="entry name" value="CELL FUSION PROTEIN AFF-1"/>
    <property type="match status" value="1"/>
</dbReference>
<evidence type="ECO:0000256" key="1">
    <source>
        <dbReference type="SAM" id="Phobius"/>
    </source>
</evidence>
<sequence length="99" mass="11364">MKTQRLPYFNNSKDKLLSRCNTLKSGVGDLFPWIINFDYFMAHGGDFTEWLKMGIHIVIAVGLLFLLILLFTKCLVPLACCSLSIPFKSRNKKKKSSKY</sequence>
<dbReference type="PANTHER" id="PTHR37415">
    <property type="entry name" value="EFF-1A"/>
    <property type="match status" value="1"/>
</dbReference>
<name>A0A8R1IX24_CAEJA</name>
<proteinExistence type="predicted"/>
<keyword evidence="1" id="KW-1133">Transmembrane helix</keyword>
<dbReference type="GO" id="GO:0044291">
    <property type="term" value="C:cell-cell contact zone"/>
    <property type="evidence" value="ECO:0007669"/>
    <property type="project" value="TreeGrafter"/>
</dbReference>
<evidence type="ECO:0000313" key="3">
    <source>
        <dbReference type="Proteomes" id="UP000005237"/>
    </source>
</evidence>
<feature type="transmembrane region" description="Helical" evidence="1">
    <location>
        <begin position="55"/>
        <end position="85"/>
    </location>
</feature>
<dbReference type="Proteomes" id="UP000005237">
    <property type="component" value="Unassembled WGS sequence"/>
</dbReference>
<evidence type="ECO:0000313" key="2">
    <source>
        <dbReference type="EnsemblMetazoa" id="CJA40048.1"/>
    </source>
</evidence>
<dbReference type="InterPro" id="IPR029213">
    <property type="entry name" value="Fusogen_EFF/AFF"/>
</dbReference>
<keyword evidence="3" id="KW-1185">Reference proteome</keyword>
<organism evidence="2 3">
    <name type="scientific">Caenorhabditis japonica</name>
    <dbReference type="NCBI Taxonomy" id="281687"/>
    <lineage>
        <taxon>Eukaryota</taxon>
        <taxon>Metazoa</taxon>
        <taxon>Ecdysozoa</taxon>
        <taxon>Nematoda</taxon>
        <taxon>Chromadorea</taxon>
        <taxon>Rhabditida</taxon>
        <taxon>Rhabditina</taxon>
        <taxon>Rhabditomorpha</taxon>
        <taxon>Rhabditoidea</taxon>
        <taxon>Rhabditidae</taxon>
        <taxon>Peloderinae</taxon>
        <taxon>Caenorhabditis</taxon>
    </lineage>
</organism>
<accession>A0A8R1IX24</accession>
<dbReference type="GO" id="GO:0000768">
    <property type="term" value="P:syncytium formation by plasma membrane fusion"/>
    <property type="evidence" value="ECO:0007669"/>
    <property type="project" value="TreeGrafter"/>
</dbReference>
<protein>
    <submittedName>
        <fullName evidence="2">Uncharacterized protein</fullName>
    </submittedName>
</protein>
<dbReference type="EnsemblMetazoa" id="CJA40048.1">
    <property type="protein sequence ID" value="CJA40048.1"/>
    <property type="gene ID" value="WBGene00215896"/>
</dbReference>